<keyword evidence="15" id="KW-0131">Cell cycle</keyword>
<gene>
    <name evidence="18" type="primary">DAD2</name>
    <name evidence="18" type="ORF">Q8F55_009004</name>
</gene>
<evidence type="ECO:0000256" key="13">
    <source>
        <dbReference type="ARBA" id="ARBA00023212"/>
    </source>
</evidence>
<evidence type="ECO:0000256" key="11">
    <source>
        <dbReference type="ARBA" id="ARBA00022829"/>
    </source>
</evidence>
<evidence type="ECO:0000256" key="6">
    <source>
        <dbReference type="ARBA" id="ARBA00022454"/>
    </source>
</evidence>
<accession>A0ABR3PSE7</accession>
<evidence type="ECO:0000256" key="17">
    <source>
        <dbReference type="ARBA" id="ARBA00030568"/>
    </source>
</evidence>
<evidence type="ECO:0000313" key="18">
    <source>
        <dbReference type="EMBL" id="KAL1405373.1"/>
    </source>
</evidence>
<keyword evidence="8" id="KW-0132">Cell division</keyword>
<evidence type="ECO:0000256" key="12">
    <source>
        <dbReference type="ARBA" id="ARBA00022838"/>
    </source>
</evidence>
<comment type="subcellular location">
    <subcellularLocation>
        <location evidence="3">Chromosome</location>
        <location evidence="3">Centromere</location>
        <location evidence="3">Kinetochore</location>
    </subcellularLocation>
    <subcellularLocation>
        <location evidence="2">Cytoplasm</location>
        <location evidence="2">Cytoskeleton</location>
        <location evidence="2">Spindle</location>
    </subcellularLocation>
    <subcellularLocation>
        <location evidence="1">Nucleus</location>
    </subcellularLocation>
</comment>
<dbReference type="GeneID" id="95990047"/>
<evidence type="ECO:0000256" key="4">
    <source>
        <dbReference type="ARBA" id="ARBA00005501"/>
    </source>
</evidence>
<keyword evidence="10" id="KW-0498">Mitosis</keyword>
<evidence type="ECO:0000256" key="2">
    <source>
        <dbReference type="ARBA" id="ARBA00004186"/>
    </source>
</evidence>
<keyword evidence="12" id="KW-0995">Kinetochore</keyword>
<keyword evidence="16" id="KW-0137">Centromere</keyword>
<evidence type="ECO:0000256" key="1">
    <source>
        <dbReference type="ARBA" id="ARBA00004123"/>
    </source>
</evidence>
<evidence type="ECO:0000256" key="5">
    <source>
        <dbReference type="ARBA" id="ARBA00020260"/>
    </source>
</evidence>
<dbReference type="PANTHER" id="PTHR28036:SF1">
    <property type="entry name" value="DASH COMPLEX SUBUNIT DAD2"/>
    <property type="match status" value="1"/>
</dbReference>
<organism evidence="18 19">
    <name type="scientific">Vanrija albida</name>
    <dbReference type="NCBI Taxonomy" id="181172"/>
    <lineage>
        <taxon>Eukaryota</taxon>
        <taxon>Fungi</taxon>
        <taxon>Dikarya</taxon>
        <taxon>Basidiomycota</taxon>
        <taxon>Agaricomycotina</taxon>
        <taxon>Tremellomycetes</taxon>
        <taxon>Trichosporonales</taxon>
        <taxon>Trichosporonaceae</taxon>
        <taxon>Vanrija</taxon>
    </lineage>
</organism>
<reference evidence="18 19" key="1">
    <citation type="submission" date="2023-08" db="EMBL/GenBank/DDBJ databases">
        <title>Annotated Genome Sequence of Vanrija albida AlHP1.</title>
        <authorList>
            <person name="Herzog R."/>
        </authorList>
    </citation>
    <scope>NUCLEOTIDE SEQUENCE [LARGE SCALE GENOMIC DNA]</scope>
    <source>
        <strain evidence="18 19">AlHP1</strain>
    </source>
</reference>
<proteinExistence type="inferred from homology"/>
<dbReference type="PANTHER" id="PTHR28036">
    <property type="entry name" value="DASH COMPLEX SUBUNIT DAD2"/>
    <property type="match status" value="1"/>
</dbReference>
<name>A0ABR3PSE7_9TREE</name>
<dbReference type="EMBL" id="JBBXJM010000007">
    <property type="protein sequence ID" value="KAL1405373.1"/>
    <property type="molecule type" value="Genomic_DNA"/>
</dbReference>
<protein>
    <recommendedName>
        <fullName evidence="5">DASH complex subunit DAD2</fullName>
    </recommendedName>
    <alternativeName>
        <fullName evidence="17">Outer kinetochore protein DAD2</fullName>
    </alternativeName>
</protein>
<keyword evidence="7" id="KW-0963">Cytoplasm</keyword>
<keyword evidence="9" id="KW-0493">Microtubule</keyword>
<keyword evidence="19" id="KW-1185">Reference proteome</keyword>
<evidence type="ECO:0000256" key="15">
    <source>
        <dbReference type="ARBA" id="ARBA00023306"/>
    </source>
</evidence>
<keyword evidence="14" id="KW-0539">Nucleus</keyword>
<evidence type="ECO:0000256" key="9">
    <source>
        <dbReference type="ARBA" id="ARBA00022701"/>
    </source>
</evidence>
<comment type="similarity">
    <text evidence="4">Belongs to the DASH complex DAD2 family.</text>
</comment>
<dbReference type="InterPro" id="IPR013963">
    <property type="entry name" value="DASH_Dad2"/>
</dbReference>
<evidence type="ECO:0000256" key="14">
    <source>
        <dbReference type="ARBA" id="ARBA00023242"/>
    </source>
</evidence>
<dbReference type="Pfam" id="PF08654">
    <property type="entry name" value="DASH_Dad2"/>
    <property type="match status" value="1"/>
</dbReference>
<evidence type="ECO:0000256" key="7">
    <source>
        <dbReference type="ARBA" id="ARBA00022490"/>
    </source>
</evidence>
<sequence>MSARPLDVSTLPPSLQLLHQKQQEYASLQALREESARLVARVEKLAEMSNVMADGGAAIGSVLASWPYVFKILEQIGALCAAAKLTTGEGRAPAPPEAEADDEAVPLMVRLPYTNESEDK</sequence>
<dbReference type="Proteomes" id="UP001565368">
    <property type="component" value="Unassembled WGS sequence"/>
</dbReference>
<keyword evidence="13" id="KW-0206">Cytoskeleton</keyword>
<dbReference type="RefSeq" id="XP_069205317.1">
    <property type="nucleotide sequence ID" value="XM_069357380.1"/>
</dbReference>
<evidence type="ECO:0000313" key="19">
    <source>
        <dbReference type="Proteomes" id="UP001565368"/>
    </source>
</evidence>
<comment type="caution">
    <text evidence="18">The sequence shown here is derived from an EMBL/GenBank/DDBJ whole genome shotgun (WGS) entry which is preliminary data.</text>
</comment>
<keyword evidence="6" id="KW-0158">Chromosome</keyword>
<keyword evidence="11" id="KW-0159">Chromosome partition</keyword>
<evidence type="ECO:0000256" key="16">
    <source>
        <dbReference type="ARBA" id="ARBA00023328"/>
    </source>
</evidence>
<evidence type="ECO:0000256" key="8">
    <source>
        <dbReference type="ARBA" id="ARBA00022618"/>
    </source>
</evidence>
<evidence type="ECO:0000256" key="10">
    <source>
        <dbReference type="ARBA" id="ARBA00022776"/>
    </source>
</evidence>
<evidence type="ECO:0000256" key="3">
    <source>
        <dbReference type="ARBA" id="ARBA00004629"/>
    </source>
</evidence>